<dbReference type="SUPFAM" id="SSF52172">
    <property type="entry name" value="CheY-like"/>
    <property type="match status" value="1"/>
</dbReference>
<feature type="domain" description="Response regulatory" evidence="3">
    <location>
        <begin position="2"/>
        <end position="118"/>
    </location>
</feature>
<evidence type="ECO:0000256" key="2">
    <source>
        <dbReference type="PROSITE-ProRule" id="PRU00169"/>
    </source>
</evidence>
<dbReference type="Pfam" id="PF00072">
    <property type="entry name" value="Response_reg"/>
    <property type="match status" value="1"/>
</dbReference>
<dbReference type="PANTHER" id="PTHR44591">
    <property type="entry name" value="STRESS RESPONSE REGULATOR PROTEIN 1"/>
    <property type="match status" value="1"/>
</dbReference>
<dbReference type="OrthoDB" id="9790669at2"/>
<dbReference type="AlphaFoldDB" id="A0A2H3KQU9"/>
<evidence type="ECO:0000256" key="1">
    <source>
        <dbReference type="ARBA" id="ARBA00022553"/>
    </source>
</evidence>
<evidence type="ECO:0000313" key="4">
    <source>
        <dbReference type="EMBL" id="PDW00735.1"/>
    </source>
</evidence>
<organism evidence="4 5">
    <name type="scientific">Candidatus Chloroploca asiatica</name>
    <dbReference type="NCBI Taxonomy" id="1506545"/>
    <lineage>
        <taxon>Bacteria</taxon>
        <taxon>Bacillati</taxon>
        <taxon>Chloroflexota</taxon>
        <taxon>Chloroflexia</taxon>
        <taxon>Chloroflexales</taxon>
        <taxon>Chloroflexineae</taxon>
        <taxon>Oscillochloridaceae</taxon>
        <taxon>Candidatus Chloroploca</taxon>
    </lineage>
</organism>
<keyword evidence="1 2" id="KW-0597">Phosphoprotein</keyword>
<dbReference type="Gene3D" id="3.40.50.2300">
    <property type="match status" value="1"/>
</dbReference>
<keyword evidence="5" id="KW-1185">Reference proteome</keyword>
<comment type="caution">
    <text evidence="4">The sequence shown here is derived from an EMBL/GenBank/DDBJ whole genome shotgun (WGS) entry which is preliminary data.</text>
</comment>
<dbReference type="EMBL" id="LYXE01000031">
    <property type="protein sequence ID" value="PDW00735.1"/>
    <property type="molecule type" value="Genomic_DNA"/>
</dbReference>
<dbReference type="GO" id="GO:0000160">
    <property type="term" value="P:phosphorelay signal transduction system"/>
    <property type="evidence" value="ECO:0007669"/>
    <property type="project" value="InterPro"/>
</dbReference>
<name>A0A2H3KQU9_9CHLR</name>
<proteinExistence type="predicted"/>
<reference evidence="4 5" key="1">
    <citation type="submission" date="2016-05" db="EMBL/GenBank/DDBJ databases">
        <authorList>
            <person name="Lavstsen T."/>
            <person name="Jespersen J.S."/>
        </authorList>
    </citation>
    <scope>NUCLEOTIDE SEQUENCE [LARGE SCALE GENOMIC DNA]</scope>
    <source>
        <strain evidence="4 5">B7-9</strain>
    </source>
</reference>
<dbReference type="SMART" id="SM00448">
    <property type="entry name" value="REC"/>
    <property type="match status" value="1"/>
</dbReference>
<dbReference type="RefSeq" id="WP_097650819.1">
    <property type="nucleotide sequence ID" value="NZ_LYXE01000031.1"/>
</dbReference>
<dbReference type="InterPro" id="IPR050595">
    <property type="entry name" value="Bact_response_regulator"/>
</dbReference>
<evidence type="ECO:0000259" key="3">
    <source>
        <dbReference type="PROSITE" id="PS50110"/>
    </source>
</evidence>
<protein>
    <recommendedName>
        <fullName evidence="3">Response regulatory domain-containing protein</fullName>
    </recommendedName>
</protein>
<dbReference type="PROSITE" id="PS50110">
    <property type="entry name" value="RESPONSE_REGULATORY"/>
    <property type="match status" value="1"/>
</dbReference>
<accession>A0A2H3KQU9</accession>
<dbReference type="InterPro" id="IPR001789">
    <property type="entry name" value="Sig_transdc_resp-reg_receiver"/>
</dbReference>
<evidence type="ECO:0000313" key="5">
    <source>
        <dbReference type="Proteomes" id="UP000220922"/>
    </source>
</evidence>
<dbReference type="Proteomes" id="UP000220922">
    <property type="component" value="Unassembled WGS sequence"/>
</dbReference>
<dbReference type="InterPro" id="IPR011006">
    <property type="entry name" value="CheY-like_superfamily"/>
</dbReference>
<sequence length="123" mass="13426">MKVLLAEDEPDIRLITRLALEDAGCTVVAVADGQAAVEAAMRERFDVALLDVMMPRMDGFATCTALRSDAATRALPIIFLTARSQEPEVQHGLALGAAGYIVKPFDVFSLVELMTYILEQQQQ</sequence>
<dbReference type="PANTHER" id="PTHR44591:SF3">
    <property type="entry name" value="RESPONSE REGULATORY DOMAIN-CONTAINING PROTEIN"/>
    <property type="match status" value="1"/>
</dbReference>
<feature type="modified residue" description="4-aspartylphosphate" evidence="2">
    <location>
        <position position="51"/>
    </location>
</feature>
<gene>
    <name evidence="4" type="ORF">A9Q02_08950</name>
</gene>